<dbReference type="Proteomes" id="UP000324832">
    <property type="component" value="Unassembled WGS sequence"/>
</dbReference>
<evidence type="ECO:0000256" key="1">
    <source>
        <dbReference type="ARBA" id="ARBA00022690"/>
    </source>
</evidence>
<organism evidence="6 7">
    <name type="scientific">Leptidea sinapis</name>
    <dbReference type="NCBI Taxonomy" id="189913"/>
    <lineage>
        <taxon>Eukaryota</taxon>
        <taxon>Metazoa</taxon>
        <taxon>Ecdysozoa</taxon>
        <taxon>Arthropoda</taxon>
        <taxon>Hexapoda</taxon>
        <taxon>Insecta</taxon>
        <taxon>Pterygota</taxon>
        <taxon>Neoptera</taxon>
        <taxon>Endopterygota</taxon>
        <taxon>Lepidoptera</taxon>
        <taxon>Glossata</taxon>
        <taxon>Ditrysia</taxon>
        <taxon>Papilionoidea</taxon>
        <taxon>Pieridae</taxon>
        <taxon>Dismorphiinae</taxon>
        <taxon>Leptidea</taxon>
    </lineage>
</organism>
<reference evidence="6 7" key="1">
    <citation type="submission" date="2017-07" db="EMBL/GenBank/DDBJ databases">
        <authorList>
            <person name="Talla V."/>
            <person name="Backstrom N."/>
        </authorList>
    </citation>
    <scope>NUCLEOTIDE SEQUENCE [LARGE SCALE GENOMIC DNA]</scope>
</reference>
<keyword evidence="4" id="KW-0812">Transmembrane</keyword>
<dbReference type="GO" id="GO:0004867">
    <property type="term" value="F:serine-type endopeptidase inhibitor activity"/>
    <property type="evidence" value="ECO:0007669"/>
    <property type="project" value="UniProtKB-KW"/>
</dbReference>
<keyword evidence="2" id="KW-0722">Serine protease inhibitor</keyword>
<name>A0A5E4Q5I9_9NEOP</name>
<dbReference type="Gene3D" id="3.30.497.10">
    <property type="entry name" value="Antithrombin, subunit I, domain 2"/>
    <property type="match status" value="1"/>
</dbReference>
<proteinExistence type="inferred from homology"/>
<feature type="transmembrane region" description="Helical" evidence="4">
    <location>
        <begin position="17"/>
        <end position="39"/>
    </location>
</feature>
<keyword evidence="4" id="KW-0472">Membrane</keyword>
<keyword evidence="1" id="KW-0646">Protease inhibitor</keyword>
<evidence type="ECO:0000256" key="3">
    <source>
        <dbReference type="RuleBase" id="RU000411"/>
    </source>
</evidence>
<keyword evidence="7" id="KW-1185">Reference proteome</keyword>
<gene>
    <name evidence="6" type="ORF">LSINAPIS_LOCUS4941</name>
</gene>
<evidence type="ECO:0000256" key="4">
    <source>
        <dbReference type="SAM" id="Phobius"/>
    </source>
</evidence>
<accession>A0A5E4Q5I9</accession>
<keyword evidence="4" id="KW-1133">Transmembrane helix</keyword>
<dbReference type="SMART" id="SM00093">
    <property type="entry name" value="SERPIN"/>
    <property type="match status" value="1"/>
</dbReference>
<dbReference type="InterPro" id="IPR042178">
    <property type="entry name" value="Serpin_sf_1"/>
</dbReference>
<dbReference type="AlphaFoldDB" id="A0A5E4Q5I9"/>
<feature type="domain" description="Serpin" evidence="5">
    <location>
        <begin position="190"/>
        <end position="572"/>
    </location>
</feature>
<dbReference type="SUPFAM" id="SSF56574">
    <property type="entry name" value="Serpins"/>
    <property type="match status" value="1"/>
</dbReference>
<dbReference type="Gene3D" id="2.30.39.10">
    <property type="entry name" value="Alpha-1-antitrypsin, domain 1"/>
    <property type="match status" value="1"/>
</dbReference>
<dbReference type="InterPro" id="IPR023796">
    <property type="entry name" value="Serpin_dom"/>
</dbReference>
<dbReference type="InterPro" id="IPR042185">
    <property type="entry name" value="Serpin_sf_2"/>
</dbReference>
<dbReference type="InterPro" id="IPR036186">
    <property type="entry name" value="Serpin_sf"/>
</dbReference>
<dbReference type="EMBL" id="FZQP02001337">
    <property type="protein sequence ID" value="VVC92506.1"/>
    <property type="molecule type" value="Genomic_DNA"/>
</dbReference>
<sequence>MIAFRSSMTRFECPSCYLLLHTIVVVLSYSVPINLYLLAPMTEKYTLPSKMITSCWLNNKWGSCPESKPRSLYSGAAKTTSLIGNLQNTNFATVPTFGYLNKYNNFPKPFHYASKITQLGNSREGFRTNNEDRTHSLALINKSRPGLAINLSLNENVQNNKNLTGLNLPSSYNIHKFLHTLDHLERVFYSTTFAKLSSISPPDRRQNGISFVLSGLFLQIALIAISTEVDPATRKEIDKTSGFHVSDQIKTKALSTITSWLPGTSKDFTFRWAMRIVLPRGLELSDEFTRGPASALRLKVNHIDVNETTEAIMQKLNHMRPVRCYARVRSRQSKQAVSTKKVMRVTVYLKQIEVDSGGAMRDTFDEEDLSNGICAVLMTSMYVRPRWRASPTLLNDSYPFRDADGAPNRTTRMIRINDIMRYADLTEWDAEALEINYSTPGLTFFMLIPRGRSLRSIAAHMSVTNIKHISDRMRTVRVAAALPLYTLRMTLLLPGKLKSMGISRLLYNTTCDGLKLSHGVQRIMFWSEAGRYAYKDDGIEWDDPPVLNITIDRPYMFFVQWQNITILNGNFVL</sequence>
<protein>
    <recommendedName>
        <fullName evidence="5">Serpin domain-containing protein</fullName>
    </recommendedName>
</protein>
<dbReference type="Pfam" id="PF00079">
    <property type="entry name" value="Serpin"/>
    <property type="match status" value="1"/>
</dbReference>
<comment type="similarity">
    <text evidence="3">Belongs to the serpin family.</text>
</comment>
<evidence type="ECO:0000256" key="2">
    <source>
        <dbReference type="ARBA" id="ARBA00022900"/>
    </source>
</evidence>
<evidence type="ECO:0000313" key="7">
    <source>
        <dbReference type="Proteomes" id="UP000324832"/>
    </source>
</evidence>
<evidence type="ECO:0000313" key="6">
    <source>
        <dbReference type="EMBL" id="VVC92506.1"/>
    </source>
</evidence>
<evidence type="ECO:0000259" key="5">
    <source>
        <dbReference type="SMART" id="SM00093"/>
    </source>
</evidence>